<dbReference type="SFLD" id="SFLDS00029">
    <property type="entry name" value="Radical_SAM"/>
    <property type="match status" value="1"/>
</dbReference>
<evidence type="ECO:0000256" key="6">
    <source>
        <dbReference type="ARBA" id="ARBA00022723"/>
    </source>
</evidence>
<keyword evidence="7 10" id="KW-0408">Iron</keyword>
<keyword evidence="10" id="KW-0004">4Fe-4S</keyword>
<protein>
    <recommendedName>
        <fullName evidence="3 10">Heme chaperone HemW</fullName>
    </recommendedName>
</protein>
<evidence type="ECO:0000256" key="9">
    <source>
        <dbReference type="ARBA" id="ARBA00023186"/>
    </source>
</evidence>
<dbReference type="AlphaFoldDB" id="A0A2D3WM22"/>
<dbReference type="Proteomes" id="UP000228859">
    <property type="component" value="Unassembled WGS sequence"/>
</dbReference>
<evidence type="ECO:0000256" key="7">
    <source>
        <dbReference type="ARBA" id="ARBA00023004"/>
    </source>
</evidence>
<dbReference type="InterPro" id="IPR013785">
    <property type="entry name" value="Aldolase_TIM"/>
</dbReference>
<dbReference type="PROSITE" id="PS51918">
    <property type="entry name" value="RADICAL_SAM"/>
    <property type="match status" value="1"/>
</dbReference>
<accession>A0A2D3WM22</accession>
<comment type="similarity">
    <text evidence="2">Belongs to the anaerobic coproporphyrinogen-III oxidase family. HemW subfamily.</text>
</comment>
<keyword evidence="4 10" id="KW-0349">Heme</keyword>
<feature type="domain" description="Radical SAM core" evidence="11">
    <location>
        <begin position="1"/>
        <end position="228"/>
    </location>
</feature>
<organism evidence="12 13">
    <name type="scientific">Sulfuricurvum kujiense</name>
    <dbReference type="NCBI Taxonomy" id="148813"/>
    <lineage>
        <taxon>Bacteria</taxon>
        <taxon>Pseudomonadati</taxon>
        <taxon>Campylobacterota</taxon>
        <taxon>Epsilonproteobacteria</taxon>
        <taxon>Campylobacterales</taxon>
        <taxon>Sulfurimonadaceae</taxon>
        <taxon>Sulfuricurvum</taxon>
    </lineage>
</organism>
<comment type="function">
    <text evidence="10">Probably acts as a heme chaperone, transferring heme to an unknown acceptor. Binds one molecule of heme per monomer, possibly covalently. Binds 1 [4Fe-4S] cluster. The cluster is coordinated with 3 cysteines and an exchangeable S-adenosyl-L-methionine.</text>
</comment>
<dbReference type="InterPro" id="IPR034505">
    <property type="entry name" value="Coproporphyrinogen-III_oxidase"/>
</dbReference>
<dbReference type="InterPro" id="IPR006638">
    <property type="entry name" value="Elp3/MiaA/NifB-like_rSAM"/>
</dbReference>
<proteinExistence type="inferred from homology"/>
<dbReference type="SFLD" id="SFLDF00562">
    <property type="entry name" value="HemN-like__clustered_with_heat"/>
    <property type="match status" value="1"/>
</dbReference>
<dbReference type="EMBL" id="DLUI01000104">
    <property type="protein sequence ID" value="DAB38159.1"/>
    <property type="molecule type" value="Genomic_DNA"/>
</dbReference>
<dbReference type="SFLD" id="SFLDG01065">
    <property type="entry name" value="anaerobic_coproporphyrinogen-I"/>
    <property type="match status" value="1"/>
</dbReference>
<dbReference type="InterPro" id="IPR007197">
    <property type="entry name" value="rSAM"/>
</dbReference>
<comment type="caution">
    <text evidence="12">The sequence shown here is derived from an EMBL/GenBank/DDBJ whole genome shotgun (WGS) entry which is preliminary data.</text>
</comment>
<evidence type="ECO:0000259" key="11">
    <source>
        <dbReference type="PROSITE" id="PS51918"/>
    </source>
</evidence>
<keyword evidence="9 10" id="KW-0143">Chaperone</keyword>
<keyword evidence="8 10" id="KW-0411">Iron-sulfur</keyword>
<evidence type="ECO:0000256" key="2">
    <source>
        <dbReference type="ARBA" id="ARBA00006100"/>
    </source>
</evidence>
<evidence type="ECO:0000313" key="13">
    <source>
        <dbReference type="Proteomes" id="UP000228859"/>
    </source>
</evidence>
<dbReference type="GO" id="GO:0006779">
    <property type="term" value="P:porphyrin-containing compound biosynthetic process"/>
    <property type="evidence" value="ECO:0007669"/>
    <property type="project" value="InterPro"/>
</dbReference>
<evidence type="ECO:0000256" key="5">
    <source>
        <dbReference type="ARBA" id="ARBA00022691"/>
    </source>
</evidence>
<evidence type="ECO:0000256" key="8">
    <source>
        <dbReference type="ARBA" id="ARBA00023014"/>
    </source>
</evidence>
<dbReference type="PANTHER" id="PTHR13932:SF5">
    <property type="entry name" value="RADICAL S-ADENOSYL METHIONINE DOMAIN-CONTAINING PROTEIN 1, MITOCHONDRIAL"/>
    <property type="match status" value="1"/>
</dbReference>
<dbReference type="GO" id="GO:0005737">
    <property type="term" value="C:cytoplasm"/>
    <property type="evidence" value="ECO:0007669"/>
    <property type="project" value="UniProtKB-SubCell"/>
</dbReference>
<sequence>MLLYIHIPFCDSKCSYCAFNSYVDKFSLREAYMNALLIQLEAELLRFNVSRDNPIETVFIGGGTPSTVEASLYRPIFEMIDPYLTKGAEITSEANPNSATRTWLEGMFELGVNRLSFGVQSFNNEKLKLLGRAHHTQHALEAIRTAAAIGYRHLSIDLIYGVQGDTRALLKADIDQAFTLPLDHISLYALTIEEETAFEKTPEIAEEELDLTRWLFREITSKGFEQYEISNFGKYRSRHNLGYWEYKDYIGLGAGAVGFLKEKRLYPSKDVEHYCSHPNEMYEELIESAAAKSEKLFLGFRSCVGVDENELNNNQKLQAELLMREGMLQHREGRYFNTDFLLADEIALRVEGF</sequence>
<evidence type="ECO:0000256" key="3">
    <source>
        <dbReference type="ARBA" id="ARBA00017228"/>
    </source>
</evidence>
<gene>
    <name evidence="12" type="ORF">CFH83_07370</name>
</gene>
<dbReference type="GO" id="GO:0046872">
    <property type="term" value="F:metal ion binding"/>
    <property type="evidence" value="ECO:0007669"/>
    <property type="project" value="UniProtKB-UniRule"/>
</dbReference>
<evidence type="ECO:0000256" key="10">
    <source>
        <dbReference type="RuleBase" id="RU364116"/>
    </source>
</evidence>
<reference evidence="12 13" key="1">
    <citation type="journal article" date="2017" name="Front. Microbiol.">
        <title>Comparative Genomic Analysis of the Class Epsilonproteobacteria and Proposed Reclassification to Epsilonbacteraeota (phyl. nov.).</title>
        <authorList>
            <person name="Waite D.W."/>
            <person name="Vanwonterghem I."/>
            <person name="Rinke C."/>
            <person name="Parks D.H."/>
            <person name="Zhang Y."/>
            <person name="Takai K."/>
            <person name="Sievert S.M."/>
            <person name="Simon J."/>
            <person name="Campbell B.J."/>
            <person name="Hanson T.E."/>
            <person name="Woyke T."/>
            <person name="Klotz M.G."/>
            <person name="Hugenholtz P."/>
        </authorList>
    </citation>
    <scope>NUCLEOTIDE SEQUENCE [LARGE SCALE GENOMIC DNA]</scope>
    <source>
        <strain evidence="12">UBA12443</strain>
    </source>
</reference>
<evidence type="ECO:0000256" key="1">
    <source>
        <dbReference type="ARBA" id="ARBA00001966"/>
    </source>
</evidence>
<dbReference type="GO" id="GO:0051539">
    <property type="term" value="F:4 iron, 4 sulfur cluster binding"/>
    <property type="evidence" value="ECO:0007669"/>
    <property type="project" value="UniProtKB-UniRule"/>
</dbReference>
<keyword evidence="10" id="KW-0963">Cytoplasm</keyword>
<dbReference type="NCBIfam" id="TIGR00539">
    <property type="entry name" value="hemN_rel"/>
    <property type="match status" value="1"/>
</dbReference>
<dbReference type="SUPFAM" id="SSF102114">
    <property type="entry name" value="Radical SAM enzymes"/>
    <property type="match status" value="1"/>
</dbReference>
<dbReference type="Pfam" id="PF04055">
    <property type="entry name" value="Radical_SAM"/>
    <property type="match status" value="1"/>
</dbReference>
<name>A0A2D3WM22_9BACT</name>
<dbReference type="PANTHER" id="PTHR13932">
    <property type="entry name" value="COPROPORPHYRINIGEN III OXIDASE"/>
    <property type="match status" value="1"/>
</dbReference>
<evidence type="ECO:0000256" key="4">
    <source>
        <dbReference type="ARBA" id="ARBA00022617"/>
    </source>
</evidence>
<comment type="cofactor">
    <cofactor evidence="1">
        <name>[4Fe-4S] cluster</name>
        <dbReference type="ChEBI" id="CHEBI:49883"/>
    </cofactor>
</comment>
<dbReference type="InterPro" id="IPR058240">
    <property type="entry name" value="rSAM_sf"/>
</dbReference>
<keyword evidence="6 10" id="KW-0479">Metal-binding</keyword>
<dbReference type="CDD" id="cd01335">
    <property type="entry name" value="Radical_SAM"/>
    <property type="match status" value="1"/>
</dbReference>
<dbReference type="Gene3D" id="3.20.20.70">
    <property type="entry name" value="Aldolase class I"/>
    <property type="match status" value="1"/>
</dbReference>
<dbReference type="GO" id="GO:0004109">
    <property type="term" value="F:coproporphyrinogen oxidase activity"/>
    <property type="evidence" value="ECO:0007669"/>
    <property type="project" value="InterPro"/>
</dbReference>
<dbReference type="RefSeq" id="WP_294893569.1">
    <property type="nucleotide sequence ID" value="NZ_DLUI01000104.1"/>
</dbReference>
<keyword evidence="5 10" id="KW-0949">S-adenosyl-L-methionine</keyword>
<comment type="subcellular location">
    <subcellularLocation>
        <location evidence="10">Cytoplasm</location>
    </subcellularLocation>
</comment>
<evidence type="ECO:0000313" key="12">
    <source>
        <dbReference type="EMBL" id="DAB38159.1"/>
    </source>
</evidence>
<dbReference type="SMART" id="SM00729">
    <property type="entry name" value="Elp3"/>
    <property type="match status" value="1"/>
</dbReference>
<dbReference type="InterPro" id="IPR004559">
    <property type="entry name" value="HemW-like"/>
</dbReference>